<evidence type="ECO:0000313" key="3">
    <source>
        <dbReference type="Proteomes" id="UP000679307"/>
    </source>
</evidence>
<dbReference type="Proteomes" id="UP000679307">
    <property type="component" value="Chromosome"/>
</dbReference>
<evidence type="ECO:0000256" key="1">
    <source>
        <dbReference type="SAM" id="MobiDB-lite"/>
    </source>
</evidence>
<dbReference type="EMBL" id="CP075371">
    <property type="protein sequence ID" value="QVT81481.1"/>
    <property type="molecule type" value="Genomic_DNA"/>
</dbReference>
<evidence type="ECO:0000313" key="2">
    <source>
        <dbReference type="EMBL" id="QVT81481.1"/>
    </source>
</evidence>
<proteinExistence type="predicted"/>
<reference evidence="2 3" key="1">
    <citation type="submission" date="2021-05" db="EMBL/GenBank/DDBJ databases">
        <title>Complete genome of Nocardioides aquaticus KCTC 9944T isolated from meromictic and hypersaline Ekho Lake, Antarctica.</title>
        <authorList>
            <person name="Hwang K."/>
            <person name="Kim K.M."/>
            <person name="Choe H."/>
        </authorList>
    </citation>
    <scope>NUCLEOTIDE SEQUENCE [LARGE SCALE GENOMIC DNA]</scope>
    <source>
        <strain evidence="2 3">KCTC 9944</strain>
    </source>
</reference>
<accession>A0ABX8EP59</accession>
<gene>
    <name evidence="2" type="ORF">ENKNEFLB_03891</name>
</gene>
<protein>
    <submittedName>
        <fullName evidence="2">Uncharacterized protein</fullName>
    </submittedName>
</protein>
<feature type="region of interest" description="Disordered" evidence="1">
    <location>
        <begin position="1"/>
        <end position="25"/>
    </location>
</feature>
<sequence>MQKDPASARELGIGRPDRPRQYDDGGLIDLNAVPVEIIAAEFDLSKPTTDALRNIRDQIGRLDSVDEFINFADVPSMSAQLMQERGLVIPELPR</sequence>
<name>A0ABX8EP59_9ACTN</name>
<keyword evidence="3" id="KW-1185">Reference proteome</keyword>
<organism evidence="2 3">
    <name type="scientific">Nocardioides aquaticus</name>
    <dbReference type="NCBI Taxonomy" id="160826"/>
    <lineage>
        <taxon>Bacteria</taxon>
        <taxon>Bacillati</taxon>
        <taxon>Actinomycetota</taxon>
        <taxon>Actinomycetes</taxon>
        <taxon>Propionibacteriales</taxon>
        <taxon>Nocardioidaceae</taxon>
        <taxon>Nocardioides</taxon>
    </lineage>
</organism>